<proteinExistence type="predicted"/>
<dbReference type="EMBL" id="ML211331">
    <property type="protein sequence ID" value="TFK84232.1"/>
    <property type="molecule type" value="Genomic_DNA"/>
</dbReference>
<feature type="non-terminal residue" evidence="1">
    <location>
        <position position="1"/>
    </location>
</feature>
<dbReference type="STRING" id="1314778.A0A5C3P4R3"/>
<reference evidence="1 2" key="1">
    <citation type="journal article" date="2019" name="Nat. Ecol. Evol.">
        <title>Megaphylogeny resolves global patterns of mushroom evolution.</title>
        <authorList>
            <person name="Varga T."/>
            <person name="Krizsan K."/>
            <person name="Foldi C."/>
            <person name="Dima B."/>
            <person name="Sanchez-Garcia M."/>
            <person name="Sanchez-Ramirez S."/>
            <person name="Szollosi G.J."/>
            <person name="Szarkandi J.G."/>
            <person name="Papp V."/>
            <person name="Albert L."/>
            <person name="Andreopoulos W."/>
            <person name="Angelini C."/>
            <person name="Antonin V."/>
            <person name="Barry K.W."/>
            <person name="Bougher N.L."/>
            <person name="Buchanan P."/>
            <person name="Buyck B."/>
            <person name="Bense V."/>
            <person name="Catcheside P."/>
            <person name="Chovatia M."/>
            <person name="Cooper J."/>
            <person name="Damon W."/>
            <person name="Desjardin D."/>
            <person name="Finy P."/>
            <person name="Geml J."/>
            <person name="Haridas S."/>
            <person name="Hughes K."/>
            <person name="Justo A."/>
            <person name="Karasinski D."/>
            <person name="Kautmanova I."/>
            <person name="Kiss B."/>
            <person name="Kocsube S."/>
            <person name="Kotiranta H."/>
            <person name="LaButti K.M."/>
            <person name="Lechner B.E."/>
            <person name="Liimatainen K."/>
            <person name="Lipzen A."/>
            <person name="Lukacs Z."/>
            <person name="Mihaltcheva S."/>
            <person name="Morgado L.N."/>
            <person name="Niskanen T."/>
            <person name="Noordeloos M.E."/>
            <person name="Ohm R.A."/>
            <person name="Ortiz-Santana B."/>
            <person name="Ovrebo C."/>
            <person name="Racz N."/>
            <person name="Riley R."/>
            <person name="Savchenko A."/>
            <person name="Shiryaev A."/>
            <person name="Soop K."/>
            <person name="Spirin V."/>
            <person name="Szebenyi C."/>
            <person name="Tomsovsky M."/>
            <person name="Tulloss R.E."/>
            <person name="Uehling J."/>
            <person name="Grigoriev I.V."/>
            <person name="Vagvolgyi C."/>
            <person name="Papp T."/>
            <person name="Martin F.M."/>
            <person name="Miettinen O."/>
            <person name="Hibbett D.S."/>
            <person name="Nagy L.G."/>
        </authorList>
    </citation>
    <scope>NUCLEOTIDE SEQUENCE [LARGE SCALE GENOMIC DNA]</scope>
    <source>
        <strain evidence="1 2">HHB13444</strain>
    </source>
</reference>
<dbReference type="AlphaFoldDB" id="A0A5C3P4R3"/>
<sequence length="189" mass="22071">TRSDDLARLKSKVLWAAGIEDPKGVLMNKANRGARNHAIARVLTPLSKLERFDYDPDQFCEDVLESREKLRSVDWFAGMYDLSLAQPGRFRPGLLMSEFARRLYDIIWNSRNSGEYENSTGKKKKGQPSLSKKYKVQDVTLHSILYVLNLTEWSDVDGAWKVVEFNKSVVDYAMKNLKWYHHLLDWWNR</sequence>
<dbReference type="Pfam" id="PF20414">
    <property type="entry name" value="DUF6698"/>
    <property type="match status" value="1"/>
</dbReference>
<dbReference type="InParanoid" id="A0A5C3P4R3"/>
<organism evidence="1 2">
    <name type="scientific">Polyporus arcularius HHB13444</name>
    <dbReference type="NCBI Taxonomy" id="1314778"/>
    <lineage>
        <taxon>Eukaryota</taxon>
        <taxon>Fungi</taxon>
        <taxon>Dikarya</taxon>
        <taxon>Basidiomycota</taxon>
        <taxon>Agaricomycotina</taxon>
        <taxon>Agaricomycetes</taxon>
        <taxon>Polyporales</taxon>
        <taxon>Polyporaceae</taxon>
        <taxon>Polyporus</taxon>
    </lineage>
</organism>
<accession>A0A5C3P4R3</accession>
<dbReference type="InterPro" id="IPR046521">
    <property type="entry name" value="DUF6698"/>
</dbReference>
<gene>
    <name evidence="1" type="ORF">K466DRAFT_496971</name>
</gene>
<evidence type="ECO:0000313" key="1">
    <source>
        <dbReference type="EMBL" id="TFK84232.1"/>
    </source>
</evidence>
<evidence type="ECO:0000313" key="2">
    <source>
        <dbReference type="Proteomes" id="UP000308197"/>
    </source>
</evidence>
<keyword evidence="2" id="KW-1185">Reference proteome</keyword>
<dbReference type="Proteomes" id="UP000308197">
    <property type="component" value="Unassembled WGS sequence"/>
</dbReference>
<name>A0A5C3P4R3_9APHY</name>
<protein>
    <submittedName>
        <fullName evidence="1">Uncharacterized protein</fullName>
    </submittedName>
</protein>